<keyword evidence="2" id="KW-1185">Reference proteome</keyword>
<accession>A0A2H5A3C2</accession>
<reference evidence="1 2" key="1">
    <citation type="submission" date="2017-01" db="EMBL/GenBank/DDBJ databases">
        <title>A Red Light-Sensitive Sensory Rhodopsin I From Haloarcula taiwanensis, A New Haloarchaeon Isolated From Taiwan.</title>
        <authorList>
            <person name="Yang C.-S."/>
            <person name="Han Y.-A."/>
            <person name="Chen P.-C."/>
            <person name="Ng W.V."/>
            <person name="Chen T.-W."/>
        </authorList>
    </citation>
    <scope>NUCLEOTIDE SEQUENCE [LARGE SCALE GENOMIC DNA]</scope>
    <source>
        <strain evidence="1 2">Taiwanensis</strain>
    </source>
</reference>
<name>A0A2H5A3C2_9EURY</name>
<evidence type="ECO:0008006" key="3">
    <source>
        <dbReference type="Google" id="ProtNLM"/>
    </source>
</evidence>
<dbReference type="OrthoDB" id="203797at2157"/>
<proteinExistence type="predicted"/>
<dbReference type="Proteomes" id="UP000242917">
    <property type="component" value="Chromosome II"/>
</dbReference>
<protein>
    <recommendedName>
        <fullName evidence="3">Alanine-rich protein</fullName>
    </recommendedName>
</protein>
<organism evidence="1 2">
    <name type="scientific">Haloarcula taiwanensis</name>
    <dbReference type="NCBI Taxonomy" id="1932004"/>
    <lineage>
        <taxon>Archaea</taxon>
        <taxon>Methanobacteriati</taxon>
        <taxon>Methanobacteriota</taxon>
        <taxon>Stenosarchaea group</taxon>
        <taxon>Halobacteria</taxon>
        <taxon>Halobacteriales</taxon>
        <taxon>Haloarculaceae</taxon>
        <taxon>Haloarcula</taxon>
    </lineage>
</organism>
<gene>
    <name evidence="1" type="ORF">BVU17_16685</name>
</gene>
<dbReference type="EMBL" id="CP019155">
    <property type="protein sequence ID" value="AUG49213.1"/>
    <property type="molecule type" value="Genomic_DNA"/>
</dbReference>
<dbReference type="KEGG" id="hta:BVU17_16685"/>
<dbReference type="AlphaFoldDB" id="A0A2H5A3C2"/>
<evidence type="ECO:0000313" key="1">
    <source>
        <dbReference type="EMBL" id="AUG49213.1"/>
    </source>
</evidence>
<sequence length="383" mass="42002">MEFAMWAYPWDLLDEGPAEVETRLRGVGIDELNLATNYHTVQAFTPHSPERRTLFARASSYFEPGSEYENLEPVPYEGMDGDWVADIAAGLSDLTLNSWTVGCHNSRLGMANPEYTLESAHGDDLIFGLCPSQPAVQTYLSALVSDLASRDEFARIELETFDYFYGTGFGWHHQKIHAQLGTLGEFLLGLCFCPQCQENATAEGVDTERARETVADALDDIVAGDVSHEHPPEEWLADHSTVAAYVDLRERTLASLYTTLADAAGTTPLGYYVGAPEPGREWIVGADLQALSNHVDYYCLPAYESTADAVIEAYNAVETVIDDVPLHVGLLPGHPAIDDEDTVVDIVETLDSTGVPRLSFYNYGLLPEQSLEWVGTAVEAARG</sequence>
<evidence type="ECO:0000313" key="2">
    <source>
        <dbReference type="Proteomes" id="UP000242917"/>
    </source>
</evidence>